<keyword evidence="1" id="KW-0812">Transmembrane</keyword>
<dbReference type="RefSeq" id="WP_002689788.1">
    <property type="nucleotide sequence ID" value="NZ_CM001794.1"/>
</dbReference>
<sequence length="99" mass="10734">MSTIIGAGFTFLIWVILIALTAVIAERKGHKGVGYCLLSVFLTPLIGLLIVAGISDRTKRECPLCFKMIDIRASVCAYCGRDLKNSSLNNKKQTGNTEA</sequence>
<dbReference type="Proteomes" id="UP000011708">
    <property type="component" value="Chromosome"/>
</dbReference>
<dbReference type="EMBL" id="AGDW01000025">
    <property type="protein sequence ID" value="EMB28177.1"/>
    <property type="molecule type" value="Genomic_DNA"/>
</dbReference>
<protein>
    <recommendedName>
        <fullName evidence="3">Zinc ribbon domain-containing protein</fullName>
    </recommendedName>
</protein>
<reference evidence="2" key="1">
    <citation type="submission" date="2012-01" db="EMBL/GenBank/DDBJ databases">
        <title>The Genome Sequence of Treponema denticola H1-T.</title>
        <authorList>
            <consortium name="The Broad Institute Genome Sequencing Platform"/>
            <person name="Earl A."/>
            <person name="Ward D."/>
            <person name="Feldgarden M."/>
            <person name="Gevers D."/>
            <person name="Blanton J.M."/>
            <person name="Fenno C.J."/>
            <person name="Baranova O.V."/>
            <person name="Mathney J."/>
            <person name="Dewhirst F.E."/>
            <person name="Izard J."/>
            <person name="Young S.K."/>
            <person name="Zeng Q."/>
            <person name="Gargeya S."/>
            <person name="Fitzgerald M."/>
            <person name="Haas B."/>
            <person name="Abouelleil A."/>
            <person name="Alvarado L."/>
            <person name="Arachchi H.M."/>
            <person name="Berlin A."/>
            <person name="Chapman S.B."/>
            <person name="Gearin G."/>
            <person name="Goldberg J."/>
            <person name="Griggs A."/>
            <person name="Gujja S."/>
            <person name="Hansen M."/>
            <person name="Heiman D."/>
            <person name="Howarth C."/>
            <person name="Larimer J."/>
            <person name="Lui A."/>
            <person name="MacDonald P.J.P."/>
            <person name="McCowen C."/>
            <person name="Montmayeur A."/>
            <person name="Murphy C."/>
            <person name="Neiman D."/>
            <person name="Pearson M."/>
            <person name="Priest M."/>
            <person name="Roberts A."/>
            <person name="Saif S."/>
            <person name="Shea T."/>
            <person name="Sisk P."/>
            <person name="Stolte C."/>
            <person name="Sykes S."/>
            <person name="Wortman J."/>
            <person name="Nusbaum C."/>
            <person name="Birren B."/>
        </authorList>
    </citation>
    <scope>NUCLEOTIDE SEQUENCE [LARGE SCALE GENOMIC DNA]</scope>
    <source>
        <strain evidence="2">H1-T</strain>
    </source>
</reference>
<feature type="transmembrane region" description="Helical" evidence="1">
    <location>
        <begin position="6"/>
        <end position="25"/>
    </location>
</feature>
<keyword evidence="1" id="KW-0472">Membrane</keyword>
<dbReference type="HOGENOM" id="CLU_2319256_0_0_12"/>
<dbReference type="AlphaFoldDB" id="M2BSW0"/>
<comment type="caution">
    <text evidence="2">The sequence shown here is derived from an EMBL/GenBank/DDBJ whole genome shotgun (WGS) entry which is preliminary data.</text>
</comment>
<accession>M2BSW0</accession>
<dbReference type="PATRIC" id="fig|999431.4.peg.2703"/>
<feature type="transmembrane region" description="Helical" evidence="1">
    <location>
        <begin position="32"/>
        <end position="54"/>
    </location>
</feature>
<evidence type="ECO:0000256" key="1">
    <source>
        <dbReference type="SAM" id="Phobius"/>
    </source>
</evidence>
<evidence type="ECO:0008006" key="3">
    <source>
        <dbReference type="Google" id="ProtNLM"/>
    </source>
</evidence>
<evidence type="ECO:0000313" key="2">
    <source>
        <dbReference type="EMBL" id="EMB28177.1"/>
    </source>
</evidence>
<proteinExistence type="predicted"/>
<organism evidence="2">
    <name type="scientific">Treponema denticola H1-T</name>
    <dbReference type="NCBI Taxonomy" id="999431"/>
    <lineage>
        <taxon>Bacteria</taxon>
        <taxon>Pseudomonadati</taxon>
        <taxon>Spirochaetota</taxon>
        <taxon>Spirochaetia</taxon>
        <taxon>Spirochaetales</taxon>
        <taxon>Treponemataceae</taxon>
        <taxon>Treponema</taxon>
    </lineage>
</organism>
<name>M2BSW0_TREDN</name>
<gene>
    <name evidence="2" type="ORF">HMPREF9725_02607</name>
</gene>
<keyword evidence="1" id="KW-1133">Transmembrane helix</keyword>